<proteinExistence type="inferred from homology"/>
<dbReference type="NCBIfam" id="TIGR00214">
    <property type="entry name" value="lipB"/>
    <property type="match status" value="1"/>
</dbReference>
<evidence type="ECO:0000256" key="2">
    <source>
        <dbReference type="ARBA" id="ARBA00022490"/>
    </source>
</evidence>
<dbReference type="PROSITE" id="PS51733">
    <property type="entry name" value="BPL_LPL_CATALYTIC"/>
    <property type="match status" value="1"/>
</dbReference>
<evidence type="ECO:0000256" key="10">
    <source>
        <dbReference type="PIRSR" id="PIRSR016262-3"/>
    </source>
</evidence>
<dbReference type="NCBIfam" id="NF010922">
    <property type="entry name" value="PRK14342.1"/>
    <property type="match status" value="1"/>
</dbReference>
<dbReference type="GO" id="GO:0009249">
    <property type="term" value="P:protein lipoylation"/>
    <property type="evidence" value="ECO:0007669"/>
    <property type="project" value="InterPro"/>
</dbReference>
<evidence type="ECO:0000256" key="3">
    <source>
        <dbReference type="ARBA" id="ARBA00022679"/>
    </source>
</evidence>
<dbReference type="EC" id="2.3.1.181" evidence="6 7"/>
<feature type="site" description="Lowers pKa of active site Cys" evidence="6 10">
    <location>
        <position position="154"/>
    </location>
</feature>
<name>D6CN19_THIA3</name>
<dbReference type="eggNOG" id="COG0321">
    <property type="taxonomic scope" value="Bacteria"/>
</dbReference>
<feature type="binding site" evidence="6 9">
    <location>
        <begin position="89"/>
        <end position="96"/>
    </location>
    <ligand>
        <name>substrate</name>
    </ligand>
</feature>
<dbReference type="HAMAP" id="MF_00013">
    <property type="entry name" value="LipB"/>
    <property type="match status" value="1"/>
</dbReference>
<comment type="pathway">
    <text evidence="1 6 7">Protein modification; protein lipoylation via endogenous pathway; protein N(6)-(lipoyl)lysine from octanoyl-[acyl-carrier-protein]: step 1/2.</text>
</comment>
<dbReference type="HOGENOM" id="CLU_035168_3_1_4"/>
<keyword evidence="2 6" id="KW-0963">Cytoplasm</keyword>
<keyword evidence="3 6" id="KW-0808">Transferase</keyword>
<dbReference type="FunFam" id="3.30.930.10:FF:000020">
    <property type="entry name" value="Octanoyltransferase"/>
    <property type="match status" value="1"/>
</dbReference>
<comment type="miscellaneous">
    <text evidence="6">In the reaction, the free carboxyl group of octanoic acid is attached via an amide linkage to the epsilon-amino group of a specific lysine residue of lipoyl domains of lipoate-dependent enzymes.</text>
</comment>
<dbReference type="NCBIfam" id="NF010923">
    <property type="entry name" value="PRK14343.1"/>
    <property type="match status" value="1"/>
</dbReference>
<comment type="subcellular location">
    <subcellularLocation>
        <location evidence="6">Cytoplasm</location>
    </subcellularLocation>
</comment>
<feature type="binding site" evidence="6 9">
    <location>
        <begin position="170"/>
        <end position="172"/>
    </location>
    <ligand>
        <name>substrate</name>
    </ligand>
</feature>
<dbReference type="SUPFAM" id="SSF55681">
    <property type="entry name" value="Class II aaRS and biotin synthetases"/>
    <property type="match status" value="1"/>
</dbReference>
<dbReference type="CDD" id="cd16444">
    <property type="entry name" value="LipB"/>
    <property type="match status" value="1"/>
</dbReference>
<dbReference type="GO" id="GO:0005737">
    <property type="term" value="C:cytoplasm"/>
    <property type="evidence" value="ECO:0007669"/>
    <property type="project" value="UniProtKB-SubCell"/>
</dbReference>
<evidence type="ECO:0000256" key="7">
    <source>
        <dbReference type="PIRNR" id="PIRNR016262"/>
    </source>
</evidence>
<evidence type="ECO:0000313" key="13">
    <source>
        <dbReference type="Proteomes" id="UP000002372"/>
    </source>
</evidence>
<evidence type="ECO:0000256" key="1">
    <source>
        <dbReference type="ARBA" id="ARBA00004821"/>
    </source>
</evidence>
<evidence type="ECO:0000259" key="11">
    <source>
        <dbReference type="PROSITE" id="PS51733"/>
    </source>
</evidence>
<dbReference type="KEGG" id="thi:THI_3351"/>
<feature type="active site" description="Acyl-thioester intermediate" evidence="6 8">
    <location>
        <position position="188"/>
    </location>
</feature>
<dbReference type="InterPro" id="IPR045864">
    <property type="entry name" value="aa-tRNA-synth_II/BPL/LPL"/>
</dbReference>
<dbReference type="PIRSF" id="PIRSF016262">
    <property type="entry name" value="LPLase"/>
    <property type="match status" value="1"/>
</dbReference>
<dbReference type="GO" id="GO:0033819">
    <property type="term" value="F:lipoyl(octanoyl) transferase activity"/>
    <property type="evidence" value="ECO:0007669"/>
    <property type="project" value="UniProtKB-EC"/>
</dbReference>
<feature type="binding site" evidence="6 9">
    <location>
        <begin position="157"/>
        <end position="159"/>
    </location>
    <ligand>
        <name>substrate</name>
    </ligand>
</feature>
<dbReference type="InterPro" id="IPR000544">
    <property type="entry name" value="Octanoyltransferase"/>
</dbReference>
<dbReference type="GO" id="GO:0016874">
    <property type="term" value="F:ligase activity"/>
    <property type="evidence" value="ECO:0007669"/>
    <property type="project" value="UniProtKB-KW"/>
</dbReference>
<dbReference type="Gene3D" id="3.30.930.10">
    <property type="entry name" value="Bira Bifunctional Protein, Domain 2"/>
    <property type="match status" value="1"/>
</dbReference>
<dbReference type="AlphaFoldDB" id="D6CN19"/>
<dbReference type="InterPro" id="IPR020605">
    <property type="entry name" value="Octanoyltransferase_CS"/>
</dbReference>
<comment type="function">
    <text evidence="5 6 7">Catalyzes the transfer of endogenously produced octanoic acid from octanoyl-acyl-carrier-protein onto the lipoyl domains of lipoate-dependent enzymes. Lipoyl-ACP can also act as a substrate although octanoyl-ACP is likely to be the physiological substrate.</text>
</comment>
<comment type="catalytic activity">
    <reaction evidence="6 7">
        <text>octanoyl-[ACP] + L-lysyl-[protein] = N(6)-octanoyl-L-lysyl-[protein] + holo-[ACP] + H(+)</text>
        <dbReference type="Rhea" id="RHEA:17665"/>
        <dbReference type="Rhea" id="RHEA-COMP:9636"/>
        <dbReference type="Rhea" id="RHEA-COMP:9685"/>
        <dbReference type="Rhea" id="RHEA-COMP:9752"/>
        <dbReference type="Rhea" id="RHEA-COMP:9928"/>
        <dbReference type="ChEBI" id="CHEBI:15378"/>
        <dbReference type="ChEBI" id="CHEBI:29969"/>
        <dbReference type="ChEBI" id="CHEBI:64479"/>
        <dbReference type="ChEBI" id="CHEBI:78463"/>
        <dbReference type="ChEBI" id="CHEBI:78809"/>
        <dbReference type="EC" id="2.3.1.181"/>
    </reaction>
</comment>
<sequence>MNAATERNLSMNSNHAEPTAVHVLNWQWLGRQDYLPTWQAMRALTDARDAATPDQIWGVEHPPVFTQGQAGRPEHLLDAHGVPVVQTDRGGQITYHGPGQAVIYLLLDLRRRRWMVRETVQRIEEAVIRTLAHWSIEGVRHPGAPGIYLASSEKISALGLKVRNGCTYHGVAINVAMDLQPFTWINPCGYAGLRTLDMASQGANAAVEQVAATFAEEFAALWQTQGGGPTMKP</sequence>
<keyword evidence="12" id="KW-0436">Ligase</keyword>
<evidence type="ECO:0000256" key="6">
    <source>
        <dbReference type="HAMAP-Rule" id="MF_00013"/>
    </source>
</evidence>
<gene>
    <name evidence="6 12" type="primary">lipB</name>
    <name evidence="12" type="ordered locus">THI_3351</name>
</gene>
<dbReference type="InterPro" id="IPR004143">
    <property type="entry name" value="BPL_LPL_catalytic"/>
</dbReference>
<evidence type="ECO:0000256" key="4">
    <source>
        <dbReference type="ARBA" id="ARBA00023315"/>
    </source>
</evidence>
<evidence type="ECO:0000256" key="9">
    <source>
        <dbReference type="PIRSR" id="PIRSR016262-2"/>
    </source>
</evidence>
<reference evidence="13" key="1">
    <citation type="journal article" date="2010" name="PLoS Genet.">
        <title>Structure, function, and evolution of the Thiomonas spp. genome.</title>
        <authorList>
            <person name="Arsene-Ploetze F."/>
            <person name="Koechler S."/>
            <person name="Marchal M."/>
            <person name="Coppee J.Y."/>
            <person name="Chandler M."/>
            <person name="Bonnefoy V."/>
            <person name="Brochier-Armanet C."/>
            <person name="Barakat M."/>
            <person name="Barbe V."/>
            <person name="Battaglia-Brunet F."/>
            <person name="Bruneel O."/>
            <person name="Bryan C.G."/>
            <person name="Cleiss-Arnold J."/>
            <person name="Cruveiller S."/>
            <person name="Erhardt M."/>
            <person name="Heinrich-Salmeron A."/>
            <person name="Hommais F."/>
            <person name="Joulian C."/>
            <person name="Krin E."/>
            <person name="Lieutaud A."/>
            <person name="Lievremont D."/>
            <person name="Michel C."/>
            <person name="Muller D."/>
            <person name="Ortet P."/>
            <person name="Proux C."/>
            <person name="Siguier P."/>
            <person name="Roche D."/>
            <person name="Rouy Z."/>
            <person name="Salvignol G."/>
            <person name="Slyemi D."/>
            <person name="Talla E."/>
            <person name="Weiss S."/>
            <person name="Weissenbach J."/>
            <person name="Medigue C."/>
            <person name="Bertin P.N."/>
        </authorList>
    </citation>
    <scope>NUCLEOTIDE SEQUENCE [LARGE SCALE GENOMIC DNA]</scope>
    <source>
        <strain evidence="13">DSM 22701 / CIP 110005 / 3As</strain>
    </source>
</reference>
<evidence type="ECO:0000313" key="12">
    <source>
        <dbReference type="EMBL" id="CAZ89947.1"/>
    </source>
</evidence>
<dbReference type="Pfam" id="PF21948">
    <property type="entry name" value="LplA-B_cat"/>
    <property type="match status" value="1"/>
</dbReference>
<dbReference type="Proteomes" id="UP000002372">
    <property type="component" value="Chromosome"/>
</dbReference>
<comment type="similarity">
    <text evidence="6 7">Belongs to the LipB family.</text>
</comment>
<protein>
    <recommendedName>
        <fullName evidence="6 7">Octanoyltransferase</fullName>
        <ecNumber evidence="6 7">2.3.1.181</ecNumber>
    </recommendedName>
    <alternativeName>
        <fullName evidence="6">Lipoate-protein ligase B</fullName>
    </alternativeName>
    <alternativeName>
        <fullName evidence="6">Lipoyl/octanoyl transferase</fullName>
    </alternativeName>
    <alternativeName>
        <fullName evidence="6">Octanoyl-[acyl-carrier-protein]-protein N-octanoyltransferase</fullName>
    </alternativeName>
</protein>
<dbReference type="PROSITE" id="PS01313">
    <property type="entry name" value="LIPB"/>
    <property type="match status" value="1"/>
</dbReference>
<dbReference type="UniPathway" id="UPA00538">
    <property type="reaction ID" value="UER00592"/>
</dbReference>
<evidence type="ECO:0000256" key="8">
    <source>
        <dbReference type="PIRSR" id="PIRSR016262-1"/>
    </source>
</evidence>
<organism evidence="12 13">
    <name type="scientific">Thiomonas arsenitoxydans (strain DSM 22701 / CIP 110005 / 3As)</name>
    <dbReference type="NCBI Taxonomy" id="426114"/>
    <lineage>
        <taxon>Bacteria</taxon>
        <taxon>Pseudomonadati</taxon>
        <taxon>Pseudomonadota</taxon>
        <taxon>Betaproteobacteria</taxon>
        <taxon>Burkholderiales</taxon>
        <taxon>Thiomonas</taxon>
    </lineage>
</organism>
<dbReference type="EMBL" id="FP475956">
    <property type="protein sequence ID" value="CAZ89947.1"/>
    <property type="molecule type" value="Genomic_DNA"/>
</dbReference>
<dbReference type="PANTHER" id="PTHR10993:SF7">
    <property type="entry name" value="LIPOYLTRANSFERASE 2, MITOCHONDRIAL-RELATED"/>
    <property type="match status" value="1"/>
</dbReference>
<evidence type="ECO:0000256" key="5">
    <source>
        <dbReference type="ARBA" id="ARBA00024732"/>
    </source>
</evidence>
<dbReference type="PANTHER" id="PTHR10993">
    <property type="entry name" value="OCTANOYLTRANSFERASE"/>
    <property type="match status" value="1"/>
</dbReference>
<keyword evidence="4 6" id="KW-0012">Acyltransferase</keyword>
<feature type="domain" description="BPL/LPL catalytic" evidence="11">
    <location>
        <begin position="50"/>
        <end position="226"/>
    </location>
</feature>
<accession>D6CN19</accession>